<dbReference type="AlphaFoldDB" id="A0A9N7YYZ9"/>
<comment type="caution">
    <text evidence="2">The sequence shown here is derived from an EMBL/GenBank/DDBJ whole genome shotgun (WGS) entry which is preliminary data.</text>
</comment>
<keyword evidence="3" id="KW-1185">Reference proteome</keyword>
<evidence type="ECO:0000256" key="1">
    <source>
        <dbReference type="SAM" id="MobiDB-lite"/>
    </source>
</evidence>
<evidence type="ECO:0000313" key="3">
    <source>
        <dbReference type="Proteomes" id="UP001153269"/>
    </source>
</evidence>
<dbReference type="EMBL" id="CADEAL010002955">
    <property type="protein sequence ID" value="CAB1442895.1"/>
    <property type="molecule type" value="Genomic_DNA"/>
</dbReference>
<sequence length="155" mass="17550">MRSKCGEPDRTCFQAGDAKELLKRWRPPSNAVSFSVSPLLLRAHCFQERQRPNKGEQRNDPGTATLANIVMRERAFDWPEMVREGGEGAAEVRRPLFKEELRRTRGIVKNTDKLERTEEYGGKKCEGGPGEPNGASHADLLTWLMREAEDEANHS</sequence>
<proteinExistence type="predicted"/>
<feature type="region of interest" description="Disordered" evidence="1">
    <location>
        <begin position="108"/>
        <end position="139"/>
    </location>
</feature>
<accession>A0A9N7YYZ9</accession>
<evidence type="ECO:0000313" key="2">
    <source>
        <dbReference type="EMBL" id="CAB1442895.1"/>
    </source>
</evidence>
<gene>
    <name evidence="2" type="ORF">PLEPLA_LOCUS30614</name>
</gene>
<organism evidence="2 3">
    <name type="scientific">Pleuronectes platessa</name>
    <name type="common">European plaice</name>
    <dbReference type="NCBI Taxonomy" id="8262"/>
    <lineage>
        <taxon>Eukaryota</taxon>
        <taxon>Metazoa</taxon>
        <taxon>Chordata</taxon>
        <taxon>Craniata</taxon>
        <taxon>Vertebrata</taxon>
        <taxon>Euteleostomi</taxon>
        <taxon>Actinopterygii</taxon>
        <taxon>Neopterygii</taxon>
        <taxon>Teleostei</taxon>
        <taxon>Neoteleostei</taxon>
        <taxon>Acanthomorphata</taxon>
        <taxon>Carangaria</taxon>
        <taxon>Pleuronectiformes</taxon>
        <taxon>Pleuronectoidei</taxon>
        <taxon>Pleuronectidae</taxon>
        <taxon>Pleuronectes</taxon>
    </lineage>
</organism>
<dbReference type="Proteomes" id="UP001153269">
    <property type="component" value="Unassembled WGS sequence"/>
</dbReference>
<name>A0A9N7YYZ9_PLEPL</name>
<protein>
    <submittedName>
        <fullName evidence="2">Uncharacterized protein</fullName>
    </submittedName>
</protein>
<reference evidence="2" key="1">
    <citation type="submission" date="2020-03" db="EMBL/GenBank/DDBJ databases">
        <authorList>
            <person name="Weist P."/>
        </authorList>
    </citation>
    <scope>NUCLEOTIDE SEQUENCE</scope>
</reference>
<feature type="compositionally biased region" description="Basic and acidic residues" evidence="1">
    <location>
        <begin position="110"/>
        <end position="126"/>
    </location>
</feature>